<dbReference type="InterPro" id="IPR005175">
    <property type="entry name" value="PPC_dom"/>
</dbReference>
<dbReference type="SUPFAM" id="SSF117856">
    <property type="entry name" value="AF0104/ALDC/Ptd012-like"/>
    <property type="match status" value="1"/>
</dbReference>
<dbReference type="InterPro" id="IPR025707">
    <property type="entry name" value="DNA_bp_PD1"/>
</dbReference>
<dbReference type="AlphaFoldDB" id="A0A0N1JTC9"/>
<sequence>MRYKLVDTTPGSRVWVLIFDSGDEVMEGLQYFANHENVLAASFIALGAFQRATLAYFDWEQKKYLPIAVEEQVEVVSLMGDIAKGDDERPSLHAHAMLGRRDGSAKGGHLKNAIVRPTLEVKITETPAHLRRHARPNLGIALIDIEN</sequence>
<organism evidence="2 3">
    <name type="scientific">Amantichitinum ursilacus</name>
    <dbReference type="NCBI Taxonomy" id="857265"/>
    <lineage>
        <taxon>Bacteria</taxon>
        <taxon>Pseudomonadati</taxon>
        <taxon>Pseudomonadota</taxon>
        <taxon>Betaproteobacteria</taxon>
        <taxon>Neisseriales</taxon>
        <taxon>Chitinibacteraceae</taxon>
        <taxon>Amantichitinum</taxon>
    </lineage>
</organism>
<dbReference type="Gene3D" id="3.30.1330.80">
    <property type="entry name" value="Hypothetical protein, similar to alpha- acetolactate decarboxylase, domain 2"/>
    <property type="match status" value="1"/>
</dbReference>
<gene>
    <name evidence="2" type="ORF">WG78_06560</name>
</gene>
<dbReference type="PANTHER" id="PTHR34988">
    <property type="entry name" value="PROTEIN, PUTATIVE-RELATED"/>
    <property type="match status" value="1"/>
</dbReference>
<dbReference type="PROSITE" id="PS51742">
    <property type="entry name" value="PPC"/>
    <property type="match status" value="1"/>
</dbReference>
<name>A0A0N1JTC9_9NEIS</name>
<dbReference type="OrthoDB" id="9798999at2"/>
<dbReference type="Pfam" id="PF03479">
    <property type="entry name" value="PCC"/>
    <property type="match status" value="1"/>
</dbReference>
<accession>A0A0N1JTC9</accession>
<comment type="caution">
    <text evidence="2">The sequence shown here is derived from an EMBL/GenBank/DDBJ whole genome shotgun (WGS) entry which is preliminary data.</text>
</comment>
<dbReference type="PANTHER" id="PTHR34988:SF1">
    <property type="entry name" value="DNA-BINDING PROTEIN"/>
    <property type="match status" value="1"/>
</dbReference>
<protein>
    <recommendedName>
        <fullName evidence="1">PPC domain-containing protein</fullName>
    </recommendedName>
</protein>
<dbReference type="EMBL" id="LAQT01000003">
    <property type="protein sequence ID" value="KPC54290.1"/>
    <property type="molecule type" value="Genomic_DNA"/>
</dbReference>
<evidence type="ECO:0000313" key="3">
    <source>
        <dbReference type="Proteomes" id="UP000037939"/>
    </source>
</evidence>
<dbReference type="STRING" id="857265.WG78_06560"/>
<dbReference type="Proteomes" id="UP000037939">
    <property type="component" value="Unassembled WGS sequence"/>
</dbReference>
<feature type="domain" description="PPC" evidence="1">
    <location>
        <begin position="8"/>
        <end position="146"/>
    </location>
</feature>
<reference evidence="2 3" key="1">
    <citation type="submission" date="2015-07" db="EMBL/GenBank/DDBJ databases">
        <title>Draft genome sequence of the Amantichitinum ursilacus IGB-41, a new chitin-degrading bacterium.</title>
        <authorList>
            <person name="Kirstahler P."/>
            <person name="Guenther M."/>
            <person name="Grumaz C."/>
            <person name="Rupp S."/>
            <person name="Zibek S."/>
            <person name="Sohn K."/>
        </authorList>
    </citation>
    <scope>NUCLEOTIDE SEQUENCE [LARGE SCALE GENOMIC DNA]</scope>
    <source>
        <strain evidence="2 3">IGB-41</strain>
    </source>
</reference>
<proteinExistence type="predicted"/>
<keyword evidence="3" id="KW-1185">Reference proteome</keyword>
<dbReference type="RefSeq" id="WP_053936974.1">
    <property type="nucleotide sequence ID" value="NZ_LAQT01000003.1"/>
</dbReference>
<dbReference type="CDD" id="cd11378">
    <property type="entry name" value="DUF296"/>
    <property type="match status" value="1"/>
</dbReference>
<evidence type="ECO:0000313" key="2">
    <source>
        <dbReference type="EMBL" id="KPC54290.1"/>
    </source>
</evidence>
<evidence type="ECO:0000259" key="1">
    <source>
        <dbReference type="PROSITE" id="PS51742"/>
    </source>
</evidence>
<dbReference type="PIRSF" id="PIRSF016702">
    <property type="entry name" value="DNA_bp_PD1"/>
    <property type="match status" value="1"/>
</dbReference>